<evidence type="ECO:0000313" key="1">
    <source>
        <dbReference type="EMBL" id="PPS09986.1"/>
    </source>
</evidence>
<protein>
    <submittedName>
        <fullName evidence="1">Uncharacterized protein</fullName>
    </submittedName>
</protein>
<proteinExistence type="predicted"/>
<evidence type="ECO:0000313" key="2">
    <source>
        <dbReference type="Proteomes" id="UP000239757"/>
    </source>
</evidence>
<dbReference type="Proteomes" id="UP000239757">
    <property type="component" value="Unassembled WGS sequence"/>
</dbReference>
<reference evidence="1 2" key="1">
    <citation type="submission" date="2015-01" db="EMBL/GenBank/DDBJ databases">
        <title>Genome of allotetraploid Gossypium barbadense reveals genomic plasticity and fiber elongation in cotton evolution.</title>
        <authorList>
            <person name="Chen X."/>
            <person name="Liu X."/>
            <person name="Zhao B."/>
            <person name="Zheng H."/>
            <person name="Hu Y."/>
            <person name="Lu G."/>
            <person name="Yang C."/>
            <person name="Chen J."/>
            <person name="Shan C."/>
            <person name="Zhang L."/>
            <person name="Zhou Y."/>
            <person name="Wang L."/>
            <person name="Guo W."/>
            <person name="Bai Y."/>
            <person name="Ruan J."/>
            <person name="Shangguan X."/>
            <person name="Mao Y."/>
            <person name="Jiang J."/>
            <person name="Zhu Y."/>
            <person name="Lei J."/>
            <person name="Kang H."/>
            <person name="Chen S."/>
            <person name="He X."/>
            <person name="Wang R."/>
            <person name="Wang Y."/>
            <person name="Chen J."/>
            <person name="Wang L."/>
            <person name="Yu S."/>
            <person name="Wang B."/>
            <person name="Wei J."/>
            <person name="Song S."/>
            <person name="Lu X."/>
            <person name="Gao Z."/>
            <person name="Gu W."/>
            <person name="Deng X."/>
            <person name="Ma D."/>
            <person name="Wang S."/>
            <person name="Liang W."/>
            <person name="Fang L."/>
            <person name="Cai C."/>
            <person name="Zhu X."/>
            <person name="Zhou B."/>
            <person name="Zhang Y."/>
            <person name="Chen Z."/>
            <person name="Xu S."/>
            <person name="Zhu R."/>
            <person name="Wang S."/>
            <person name="Zhang T."/>
            <person name="Zhao G."/>
        </authorList>
    </citation>
    <scope>NUCLEOTIDE SEQUENCE [LARGE SCALE GENOMIC DNA]</scope>
    <source>
        <strain evidence="2">cv. Xinhai21</strain>
        <tissue evidence="1">Leaf</tissue>
    </source>
</reference>
<dbReference type="OrthoDB" id="1094981at2759"/>
<dbReference type="AlphaFoldDB" id="A0A2P5Y371"/>
<gene>
    <name evidence="1" type="ORF">GOBAR_AA10645</name>
</gene>
<sequence length="111" mass="13309">MEPYSNPWHKNRATHEEKRLQIDELDEWRIQVKEKPKAHDESKRCYDERQDEIKQFKVRDKVLLDEKDPRIATSEFNTNGMTPFTVLNVFPYSTVEVHHSKFDTFKANFGP</sequence>
<accession>A0A2P5Y371</accession>
<name>A0A2P5Y371_GOSBA</name>
<organism evidence="1 2">
    <name type="scientific">Gossypium barbadense</name>
    <name type="common">Sea Island cotton</name>
    <name type="synonym">Hibiscus barbadensis</name>
    <dbReference type="NCBI Taxonomy" id="3634"/>
    <lineage>
        <taxon>Eukaryota</taxon>
        <taxon>Viridiplantae</taxon>
        <taxon>Streptophyta</taxon>
        <taxon>Embryophyta</taxon>
        <taxon>Tracheophyta</taxon>
        <taxon>Spermatophyta</taxon>
        <taxon>Magnoliopsida</taxon>
        <taxon>eudicotyledons</taxon>
        <taxon>Gunneridae</taxon>
        <taxon>Pentapetalae</taxon>
        <taxon>rosids</taxon>
        <taxon>malvids</taxon>
        <taxon>Malvales</taxon>
        <taxon>Malvaceae</taxon>
        <taxon>Malvoideae</taxon>
        <taxon>Gossypium</taxon>
    </lineage>
</organism>
<dbReference type="EMBL" id="KZ663791">
    <property type="protein sequence ID" value="PPS09986.1"/>
    <property type="molecule type" value="Genomic_DNA"/>
</dbReference>